<dbReference type="Gene3D" id="3.40.50.2300">
    <property type="match status" value="1"/>
</dbReference>
<evidence type="ECO:0000256" key="9">
    <source>
        <dbReference type="ARBA" id="ARBA00024867"/>
    </source>
</evidence>
<keyword evidence="7" id="KW-0238">DNA-binding</keyword>
<dbReference type="SMART" id="SM00448">
    <property type="entry name" value="REC"/>
    <property type="match status" value="1"/>
</dbReference>
<comment type="function">
    <text evidence="9">May play the central regulatory role in sporulation. It may be an element of the effector pathway responsible for the activation of sporulation genes in response to nutritional stress. Spo0A may act in concert with spo0H (a sigma factor) to control the expression of some genes that are critical to the sporulation process.</text>
</comment>
<dbReference type="OrthoDB" id="9779969at2"/>
<dbReference type="Gene3D" id="1.10.10.60">
    <property type="entry name" value="Homeodomain-like"/>
    <property type="match status" value="2"/>
</dbReference>
<keyword evidence="5" id="KW-0902">Two-component regulatory system</keyword>
<feature type="domain" description="Response regulatory" evidence="12">
    <location>
        <begin position="5"/>
        <end position="122"/>
    </location>
</feature>
<dbReference type="GO" id="GO:0043565">
    <property type="term" value="F:sequence-specific DNA binding"/>
    <property type="evidence" value="ECO:0007669"/>
    <property type="project" value="InterPro"/>
</dbReference>
<organism evidence="13 14">
    <name type="scientific">Thermanaeromonas toyohensis ToBE</name>
    <dbReference type="NCBI Taxonomy" id="698762"/>
    <lineage>
        <taxon>Bacteria</taxon>
        <taxon>Bacillati</taxon>
        <taxon>Bacillota</taxon>
        <taxon>Clostridia</taxon>
        <taxon>Neomoorellales</taxon>
        <taxon>Neomoorellaceae</taxon>
        <taxon>Thermanaeromonas</taxon>
    </lineage>
</organism>
<keyword evidence="4 10" id="KW-0597">Phosphoprotein</keyword>
<name>A0A1W1W204_9FIRM</name>
<dbReference type="Proteomes" id="UP000192569">
    <property type="component" value="Chromosome I"/>
</dbReference>
<dbReference type="Pfam" id="PF12833">
    <property type="entry name" value="HTH_18"/>
    <property type="match status" value="1"/>
</dbReference>
<dbReference type="GO" id="GO:0003700">
    <property type="term" value="F:DNA-binding transcription factor activity"/>
    <property type="evidence" value="ECO:0007669"/>
    <property type="project" value="InterPro"/>
</dbReference>
<dbReference type="PROSITE" id="PS50110">
    <property type="entry name" value="RESPONSE_REGULATORY"/>
    <property type="match status" value="1"/>
</dbReference>
<evidence type="ECO:0000259" key="12">
    <source>
        <dbReference type="PROSITE" id="PS50110"/>
    </source>
</evidence>
<evidence type="ECO:0000256" key="3">
    <source>
        <dbReference type="ARBA" id="ARBA00022490"/>
    </source>
</evidence>
<feature type="domain" description="HTH araC/xylS-type" evidence="11">
    <location>
        <begin position="433"/>
        <end position="532"/>
    </location>
</feature>
<evidence type="ECO:0000256" key="10">
    <source>
        <dbReference type="PROSITE-ProRule" id="PRU00169"/>
    </source>
</evidence>
<gene>
    <name evidence="13" type="ORF">SAMN00808754_2894</name>
</gene>
<evidence type="ECO:0000259" key="11">
    <source>
        <dbReference type="PROSITE" id="PS01124"/>
    </source>
</evidence>
<proteinExistence type="predicted"/>
<accession>A0A1W1W204</accession>
<evidence type="ECO:0000256" key="2">
    <source>
        <dbReference type="ARBA" id="ARBA00018672"/>
    </source>
</evidence>
<evidence type="ECO:0000256" key="7">
    <source>
        <dbReference type="ARBA" id="ARBA00023125"/>
    </source>
</evidence>
<evidence type="ECO:0000313" key="13">
    <source>
        <dbReference type="EMBL" id="SMB99421.1"/>
    </source>
</evidence>
<protein>
    <recommendedName>
        <fullName evidence="2">Stage 0 sporulation protein A homolog</fullName>
    </recommendedName>
</protein>
<comment type="subcellular location">
    <subcellularLocation>
        <location evidence="1">Cytoplasm</location>
    </subcellularLocation>
</comment>
<keyword evidence="8" id="KW-0804">Transcription</keyword>
<dbReference type="AlphaFoldDB" id="A0A1W1W204"/>
<dbReference type="InterPro" id="IPR020449">
    <property type="entry name" value="Tscrpt_reg_AraC-type_HTH"/>
</dbReference>
<evidence type="ECO:0000256" key="8">
    <source>
        <dbReference type="ARBA" id="ARBA00023163"/>
    </source>
</evidence>
<dbReference type="InterPro" id="IPR009057">
    <property type="entry name" value="Homeodomain-like_sf"/>
</dbReference>
<evidence type="ECO:0000256" key="5">
    <source>
        <dbReference type="ARBA" id="ARBA00023012"/>
    </source>
</evidence>
<dbReference type="PRINTS" id="PR00032">
    <property type="entry name" value="HTHARAC"/>
</dbReference>
<dbReference type="InterPro" id="IPR051552">
    <property type="entry name" value="HptR"/>
</dbReference>
<dbReference type="PANTHER" id="PTHR42713">
    <property type="entry name" value="HISTIDINE KINASE-RELATED"/>
    <property type="match status" value="1"/>
</dbReference>
<evidence type="ECO:0000313" key="14">
    <source>
        <dbReference type="Proteomes" id="UP000192569"/>
    </source>
</evidence>
<keyword evidence="6" id="KW-0805">Transcription regulation</keyword>
<keyword evidence="3" id="KW-0963">Cytoplasm</keyword>
<evidence type="ECO:0000256" key="4">
    <source>
        <dbReference type="ARBA" id="ARBA00022553"/>
    </source>
</evidence>
<dbReference type="InterPro" id="IPR001789">
    <property type="entry name" value="Sig_transdc_resp-reg_receiver"/>
</dbReference>
<dbReference type="SUPFAM" id="SSF52172">
    <property type="entry name" value="CheY-like"/>
    <property type="match status" value="1"/>
</dbReference>
<dbReference type="PROSITE" id="PS01124">
    <property type="entry name" value="HTH_ARAC_FAMILY_2"/>
    <property type="match status" value="1"/>
</dbReference>
<evidence type="ECO:0000256" key="6">
    <source>
        <dbReference type="ARBA" id="ARBA00023015"/>
    </source>
</evidence>
<reference evidence="13 14" key="1">
    <citation type="submission" date="2017-04" db="EMBL/GenBank/DDBJ databases">
        <authorList>
            <person name="Afonso C.L."/>
            <person name="Miller P.J."/>
            <person name="Scott M.A."/>
            <person name="Spackman E."/>
            <person name="Goraichik I."/>
            <person name="Dimitrov K.M."/>
            <person name="Suarez D.L."/>
            <person name="Swayne D.E."/>
        </authorList>
    </citation>
    <scope>NUCLEOTIDE SEQUENCE [LARGE SCALE GENOMIC DNA]</scope>
    <source>
        <strain evidence="13 14">ToBE</strain>
    </source>
</reference>
<keyword evidence="14" id="KW-1185">Reference proteome</keyword>
<dbReference type="GO" id="GO:0000160">
    <property type="term" value="P:phosphorelay signal transduction system"/>
    <property type="evidence" value="ECO:0007669"/>
    <property type="project" value="UniProtKB-KW"/>
</dbReference>
<dbReference type="Pfam" id="PF17853">
    <property type="entry name" value="GGDEF_2"/>
    <property type="match status" value="1"/>
</dbReference>
<dbReference type="InterPro" id="IPR018060">
    <property type="entry name" value="HTH_AraC"/>
</dbReference>
<dbReference type="RefSeq" id="WP_084666576.1">
    <property type="nucleotide sequence ID" value="NZ_LT838272.1"/>
</dbReference>
<dbReference type="SUPFAM" id="SSF46689">
    <property type="entry name" value="Homeodomain-like"/>
    <property type="match status" value="1"/>
</dbReference>
<evidence type="ECO:0000256" key="1">
    <source>
        <dbReference type="ARBA" id="ARBA00004496"/>
    </source>
</evidence>
<dbReference type="SMART" id="SM00342">
    <property type="entry name" value="HTH_ARAC"/>
    <property type="match status" value="1"/>
</dbReference>
<dbReference type="InterPro" id="IPR018062">
    <property type="entry name" value="HTH_AraC-typ_CS"/>
</dbReference>
<dbReference type="InterPro" id="IPR041522">
    <property type="entry name" value="CdaR_GGDEF"/>
</dbReference>
<dbReference type="EMBL" id="LT838272">
    <property type="protein sequence ID" value="SMB99421.1"/>
    <property type="molecule type" value="Genomic_DNA"/>
</dbReference>
<dbReference type="GO" id="GO:0005737">
    <property type="term" value="C:cytoplasm"/>
    <property type="evidence" value="ECO:0007669"/>
    <property type="project" value="UniProtKB-SubCell"/>
</dbReference>
<dbReference type="InterPro" id="IPR011006">
    <property type="entry name" value="CheY-like_superfamily"/>
</dbReference>
<dbReference type="STRING" id="698762.SAMN00808754_2894"/>
<dbReference type="CDD" id="cd17536">
    <property type="entry name" value="REC_YesN-like"/>
    <property type="match status" value="1"/>
</dbReference>
<dbReference type="PANTHER" id="PTHR42713:SF3">
    <property type="entry name" value="TRANSCRIPTIONAL REGULATORY PROTEIN HPTR"/>
    <property type="match status" value="1"/>
</dbReference>
<dbReference type="Pfam" id="PF00072">
    <property type="entry name" value="Response_reg"/>
    <property type="match status" value="1"/>
</dbReference>
<sequence>MEFMKLLVVDDEALVRQGICQGINWPEYGLKVVGPAADGLEALEIIRQEKPDIALVDIRMPGMDGLELLKRIKELDSGIKVLILSAYDDFTYAQAAVKLGAFDYLLKPVEREELIEAVLKAKGVRREEREKLKEEERLKALLSQSLPVLREKFWEELLRENSLSEEAIKEKAVFLGLELDTSTGYWGCLLVELENLRPEAGEEEKQLSLLKLTQALGEFFKARGIRAYILTQPNYRAAVLVKVAEGEEREWEEVAFNLHEFLLSAGHEVSAGVGSLVRLNKLYRSRKQAEEALGYRFYLGRNSIIFIKDVEPPQEDFYPDVYEREEELLPLIKRGERERALKLLQEIFAEIKRAKVAIPAVKWWVFHIISLLARALYELGEPPDTLWGQRDIWQELESKRALEEVEEWVKELLSLFLDYLEWKKGNKNKWILGKIYEAVEKRYGEADFNLQSLARELYFTPNYLSFLFKHLTGENFTDYLTRFRIEKAKLLLKDPRLKIYDVASKVGYTDAKYFSKIFKKVTGLTPAEYRDIA</sequence>
<feature type="modified residue" description="4-aspartylphosphate" evidence="10">
    <location>
        <position position="57"/>
    </location>
</feature>
<dbReference type="PROSITE" id="PS00041">
    <property type="entry name" value="HTH_ARAC_FAMILY_1"/>
    <property type="match status" value="1"/>
</dbReference>